<evidence type="ECO:0000256" key="1">
    <source>
        <dbReference type="SAM" id="MobiDB-lite"/>
    </source>
</evidence>
<evidence type="ECO:0000259" key="2">
    <source>
        <dbReference type="Pfam" id="PF12307"/>
    </source>
</evidence>
<dbReference type="RefSeq" id="WP_052526158.1">
    <property type="nucleotide sequence ID" value="NZ_CP065272.1"/>
</dbReference>
<feature type="compositionally biased region" description="Basic and acidic residues" evidence="1">
    <location>
        <begin position="1"/>
        <end position="10"/>
    </location>
</feature>
<dbReference type="SUPFAM" id="SSF52540">
    <property type="entry name" value="P-loop containing nucleoside triphosphate hydrolases"/>
    <property type="match status" value="1"/>
</dbReference>
<organism evidence="3 4">
    <name type="scientific">Mycobacteroides abscessus subsp. massiliense</name>
    <dbReference type="NCBI Taxonomy" id="1962118"/>
    <lineage>
        <taxon>Bacteria</taxon>
        <taxon>Bacillati</taxon>
        <taxon>Actinomycetota</taxon>
        <taxon>Actinomycetes</taxon>
        <taxon>Mycobacteriales</taxon>
        <taxon>Mycobacteriaceae</taxon>
        <taxon>Mycobacteroides</taxon>
        <taxon>Mycobacteroides abscessus</taxon>
    </lineage>
</organism>
<proteinExistence type="predicted"/>
<dbReference type="EMBL" id="FVQL01000001">
    <property type="protein sequence ID" value="SKZ51964.1"/>
    <property type="molecule type" value="Genomic_DNA"/>
</dbReference>
<dbReference type="AlphaFoldDB" id="A0AB38DMB1"/>
<dbReference type="Proteomes" id="UP000190366">
    <property type="component" value="Unassembled WGS sequence"/>
</dbReference>
<protein>
    <submittedName>
        <fullName evidence="3">Conserved PhiRv2-like prophage protein of uncharacterized function (Modular protein)</fullName>
    </submittedName>
</protein>
<feature type="region of interest" description="Disordered" evidence="1">
    <location>
        <begin position="1"/>
        <end position="28"/>
    </location>
</feature>
<feature type="domain" description="DUF3631" evidence="2">
    <location>
        <begin position="198"/>
        <end position="376"/>
    </location>
</feature>
<sequence>MDSEDAKRGEQIAQSGKHNPPVDSPPVPVDGAALLAEVERFIRRFTVLPTEHAHVALVLWAVHTHFIAQLETTPRLACLSTEPGSGKTRVLEILDLLCHNPLLALDLSMSAFFRIVDDMQPSILLDEVDAIFTGKSKSEATEDLRRVINNGYRIGAVVQRVGGKNRDQVHEFRVFTPVAMAGLGNLPDTLMSRSVIIKMKRRAPGEKVEQFRDRLHRPVGRQIAERIAQWASEVGDLEYPELPEGVADRDADVWEPLLMVAAAAGGDWPQRAEKACLAFIADKPESSVSLGVRLLADIQKVWPEGAPTMFTGNLLMALADMEDAPWADLYGEGLRPRKLSKLLSDYGIKPKDVRVSGVGNAKGYRREDFWDAWQRYCPPVPDEGADESSHSLKKGDIRDIRDTPLVTSGNTVAVTDTNSDKGDTPQPCDQAKQIDVADVTDVALSQGMCATQPGRSCPGCGAKVPAGHVQCPDCYQARQGVA</sequence>
<dbReference type="Pfam" id="PF12307">
    <property type="entry name" value="DUF3631"/>
    <property type="match status" value="1"/>
</dbReference>
<gene>
    <name evidence="3" type="ORF">SAMEA2275630_05061</name>
</gene>
<comment type="caution">
    <text evidence="3">The sequence shown here is derived from an EMBL/GenBank/DDBJ whole genome shotgun (WGS) entry which is preliminary data.</text>
</comment>
<evidence type="ECO:0000313" key="4">
    <source>
        <dbReference type="Proteomes" id="UP000190366"/>
    </source>
</evidence>
<reference evidence="3 4" key="1">
    <citation type="submission" date="2016-11" db="EMBL/GenBank/DDBJ databases">
        <authorList>
            <consortium name="Pathogen Informatics"/>
        </authorList>
    </citation>
    <scope>NUCLEOTIDE SEQUENCE [LARGE SCALE GENOMIC DNA]</scope>
    <source>
        <strain evidence="3 4">1168</strain>
    </source>
</reference>
<dbReference type="InterPro" id="IPR022081">
    <property type="entry name" value="DUF3631"/>
</dbReference>
<evidence type="ECO:0000313" key="3">
    <source>
        <dbReference type="EMBL" id="SKZ51964.1"/>
    </source>
</evidence>
<name>A0AB38DMB1_9MYCO</name>
<accession>A0AB38DMB1</accession>
<dbReference type="InterPro" id="IPR027417">
    <property type="entry name" value="P-loop_NTPase"/>
</dbReference>